<dbReference type="GeneID" id="778873"/>
<keyword evidence="10" id="KW-1185">Reference proteome</keyword>
<reference evidence="9" key="3">
    <citation type="submission" date="2025-05" db="UniProtKB">
        <authorList>
            <consortium name="Ensembl"/>
        </authorList>
    </citation>
    <scope>IDENTIFICATION</scope>
</reference>
<dbReference type="InterPro" id="IPR000571">
    <property type="entry name" value="Znf_CCCH"/>
</dbReference>
<evidence type="ECO:0000313" key="10">
    <source>
        <dbReference type="Proteomes" id="UP000008144"/>
    </source>
</evidence>
<keyword evidence="1 5" id="KW-0479">Metal-binding</keyword>
<feature type="domain" description="C3H1-type" evidence="7">
    <location>
        <begin position="297"/>
        <end position="324"/>
    </location>
</feature>
<feature type="zinc finger region" description="C3H1-type" evidence="5">
    <location>
        <begin position="258"/>
        <end position="286"/>
    </location>
</feature>
<keyword evidence="4 5" id="KW-0862">Zinc</keyword>
<dbReference type="CTD" id="778873"/>
<feature type="zinc finger region" description="C3H1-type" evidence="5">
    <location>
        <begin position="297"/>
        <end position="324"/>
    </location>
</feature>
<evidence type="ECO:0000256" key="3">
    <source>
        <dbReference type="ARBA" id="ARBA00022771"/>
    </source>
</evidence>
<dbReference type="PANTHER" id="PTHR12547:SF174">
    <property type="entry name" value="MRNA DECAY ACTIVATOR PROTEIN ZFP36L2"/>
    <property type="match status" value="1"/>
</dbReference>
<sequence length="335" mass="38180">MELNLSDNEEHSPFKLRRFLTPLGQFRPRRFSSPLPKKLHLFDDVADAKPRDESCSTLFDSGIGSTFADYDAPDKPRQCPPSITWSTNDENILTSSAGNDDEIARNLTKLALQFQKYTPSGKQWHQPALKQRKQTTPHHFETESGKYDDKTEYFTPGIKSTDFVTGDDNSFDADFSAVVGSASKRKNASSKFKTKPCTTYYTIGTCPYGDKCNFYHTEDEKNSTRVKTRLCKSWNSSGACEYGERCDFAHGSEELVVKYKTRMCKIFQATGRCPYGTQCTFAHYEREKRKDISTVYKFKTEMCQLWLNNKCVFGAACHFAHGAEEMKIPLESNEN</sequence>
<dbReference type="STRING" id="7719.ENSCINP00000033306"/>
<accession>Q1RPX5</accession>
<dbReference type="RefSeq" id="NP_001071917.1">
    <property type="nucleotide sequence ID" value="NM_001078449.1"/>
</dbReference>
<dbReference type="GO" id="GO:0003729">
    <property type="term" value="F:mRNA binding"/>
    <property type="evidence" value="ECO:0007669"/>
    <property type="project" value="InterPro"/>
</dbReference>
<feature type="region of interest" description="Disordered" evidence="6">
    <location>
        <begin position="122"/>
        <end position="144"/>
    </location>
</feature>
<dbReference type="RefSeq" id="XP_009861334.1">
    <property type="nucleotide sequence ID" value="XM_009863032.2"/>
</dbReference>
<dbReference type="EMBL" id="AK222428">
    <property type="protein sequence ID" value="BAE93310.1"/>
    <property type="molecule type" value="mRNA"/>
</dbReference>
<evidence type="ECO:0000259" key="7">
    <source>
        <dbReference type="PROSITE" id="PS50103"/>
    </source>
</evidence>
<dbReference type="FunFam" id="4.10.1000.10:FF:000003">
    <property type="entry name" value="Zinc finger CCCH domain-containing protein"/>
    <property type="match status" value="1"/>
</dbReference>
<evidence type="ECO:0000256" key="6">
    <source>
        <dbReference type="SAM" id="MobiDB-lite"/>
    </source>
</evidence>
<dbReference type="HOGENOM" id="CLU_828892_0_0_1"/>
<feature type="domain" description="C3H1-type" evidence="7">
    <location>
        <begin position="225"/>
        <end position="253"/>
    </location>
</feature>
<dbReference type="PANTHER" id="PTHR12547">
    <property type="entry name" value="CCCH ZINC FINGER/TIS11-RELATED"/>
    <property type="match status" value="1"/>
</dbReference>
<name>Q1RPX5_CIOIN</name>
<feature type="zinc finger region" description="C3H1-type" evidence="5">
    <location>
        <begin position="225"/>
        <end position="253"/>
    </location>
</feature>
<accession>A0A1W3JU75</accession>
<dbReference type="Proteomes" id="UP000008144">
    <property type="component" value="Unassembled WGS sequence"/>
</dbReference>
<proteinExistence type="evidence at transcript level"/>
<feature type="domain" description="C3H1-type" evidence="7">
    <location>
        <begin position="191"/>
        <end position="219"/>
    </location>
</feature>
<keyword evidence="2" id="KW-0677">Repeat</keyword>
<dbReference type="SUPFAM" id="SSF90229">
    <property type="entry name" value="CCCH zinc finger"/>
    <property type="match status" value="4"/>
</dbReference>
<dbReference type="Gene3D" id="4.10.1000.10">
    <property type="entry name" value="Zinc finger, CCCH-type"/>
    <property type="match status" value="4"/>
</dbReference>
<dbReference type="Pfam" id="PF14608">
    <property type="entry name" value="zf-CCCH_2"/>
    <property type="match status" value="1"/>
</dbReference>
<keyword evidence="3 5" id="KW-0863">Zinc-finger</keyword>
<dbReference type="FunFam" id="4.10.1000.10:FF:000001">
    <property type="entry name" value="zinc finger CCCH domain-containing protein 15-like"/>
    <property type="match status" value="1"/>
</dbReference>
<dbReference type="GO" id="GO:0008270">
    <property type="term" value="F:zinc ion binding"/>
    <property type="evidence" value="ECO:0007669"/>
    <property type="project" value="UniProtKB-KW"/>
</dbReference>
<reference evidence="10" key="1">
    <citation type="journal article" date="2002" name="Science">
        <title>The draft genome of Ciona intestinalis: insights into chordate and vertebrate origins.</title>
        <authorList>
            <person name="Dehal P."/>
            <person name="Satou Y."/>
            <person name="Campbell R.K."/>
            <person name="Chapman J."/>
            <person name="Degnan B."/>
            <person name="De Tomaso A."/>
            <person name="Davidson B."/>
            <person name="Di Gregorio A."/>
            <person name="Gelpke M."/>
            <person name="Goodstein D.M."/>
            <person name="Harafuji N."/>
            <person name="Hastings K.E."/>
            <person name="Ho I."/>
            <person name="Hotta K."/>
            <person name="Huang W."/>
            <person name="Kawashima T."/>
            <person name="Lemaire P."/>
            <person name="Martinez D."/>
            <person name="Meinertzhagen I.A."/>
            <person name="Necula S."/>
            <person name="Nonaka M."/>
            <person name="Putnam N."/>
            <person name="Rash S."/>
            <person name="Saiga H."/>
            <person name="Satake M."/>
            <person name="Terry A."/>
            <person name="Yamada L."/>
            <person name="Wang H.G."/>
            <person name="Awazu S."/>
            <person name="Azumi K."/>
            <person name="Boore J."/>
            <person name="Branno M."/>
            <person name="Chin-Bow S."/>
            <person name="DeSantis R."/>
            <person name="Doyle S."/>
            <person name="Francino P."/>
            <person name="Keys D.N."/>
            <person name="Haga S."/>
            <person name="Hayashi H."/>
            <person name="Hino K."/>
            <person name="Imai K.S."/>
            <person name="Inaba K."/>
            <person name="Kano S."/>
            <person name="Kobayashi K."/>
            <person name="Kobayashi M."/>
            <person name="Lee B.I."/>
            <person name="Makabe K.W."/>
            <person name="Manohar C."/>
            <person name="Matassi G."/>
            <person name="Medina M."/>
            <person name="Mochizuki Y."/>
            <person name="Mount S."/>
            <person name="Morishita T."/>
            <person name="Miura S."/>
            <person name="Nakayama A."/>
            <person name="Nishizaka S."/>
            <person name="Nomoto H."/>
            <person name="Ohta F."/>
            <person name="Oishi K."/>
            <person name="Rigoutsos I."/>
            <person name="Sano M."/>
            <person name="Sasaki A."/>
            <person name="Sasakura Y."/>
            <person name="Shoguchi E."/>
            <person name="Shin-i T."/>
            <person name="Spagnuolo A."/>
            <person name="Stainier D."/>
            <person name="Suzuki M.M."/>
            <person name="Tassy O."/>
            <person name="Takatori N."/>
            <person name="Tokuoka M."/>
            <person name="Yagi K."/>
            <person name="Yoshizaki F."/>
            <person name="Wada S."/>
            <person name="Zhang C."/>
            <person name="Hyatt P.D."/>
            <person name="Larimer F."/>
            <person name="Detter C."/>
            <person name="Doggett N."/>
            <person name="Glavina T."/>
            <person name="Hawkins T."/>
            <person name="Richardson P."/>
            <person name="Lucas S."/>
            <person name="Kohara Y."/>
            <person name="Levine M."/>
            <person name="Satoh N."/>
            <person name="Rokhsar D.S."/>
        </authorList>
    </citation>
    <scope>NUCLEOTIDE SEQUENCE [LARGE SCALE GENOMIC DNA]</scope>
</reference>
<dbReference type="SMART" id="SM00356">
    <property type="entry name" value="ZnF_C3H1"/>
    <property type="match status" value="4"/>
</dbReference>
<reference evidence="8" key="2">
    <citation type="journal article" date="2006" name="Dev. Biol.">
        <title>Systematic analysis of embryonic expression profiles of zinc finger genes in Ciona intestinalis.</title>
        <authorList>
            <person name="Miwata K."/>
            <person name="Chiba T."/>
            <person name="Horii R."/>
            <person name="Yamada L."/>
            <person name="Kubo A."/>
            <person name="Miyamura D."/>
            <person name="Satoh N."/>
            <person name="Satou Y."/>
        </authorList>
    </citation>
    <scope>NUCLEOTIDE SEQUENCE</scope>
</reference>
<evidence type="ECO:0000256" key="2">
    <source>
        <dbReference type="ARBA" id="ARBA00022737"/>
    </source>
</evidence>
<dbReference type="GeneTree" id="ENSGT00940000170800"/>
<organism evidence="8">
    <name type="scientific">Ciona intestinalis</name>
    <name type="common">Transparent sea squirt</name>
    <name type="synonym">Ascidia intestinalis</name>
    <dbReference type="NCBI Taxonomy" id="7719"/>
    <lineage>
        <taxon>Eukaryota</taxon>
        <taxon>Metazoa</taxon>
        <taxon>Chordata</taxon>
        <taxon>Tunicata</taxon>
        <taxon>Ascidiacea</taxon>
        <taxon>Phlebobranchia</taxon>
        <taxon>Cionidae</taxon>
        <taxon>Ciona</taxon>
    </lineage>
</organism>
<feature type="domain" description="C3H1-type" evidence="7">
    <location>
        <begin position="258"/>
        <end position="286"/>
    </location>
</feature>
<dbReference type="OrthoDB" id="410307at2759"/>
<protein>
    <submittedName>
        <fullName evidence="8 9">Zinc finger protein</fullName>
    </submittedName>
</protein>
<dbReference type="GO" id="GO:0051252">
    <property type="term" value="P:regulation of RNA metabolic process"/>
    <property type="evidence" value="ECO:0007669"/>
    <property type="project" value="UniProtKB-ARBA"/>
</dbReference>
<dbReference type="AlphaFoldDB" id="Q1RPX5"/>
<evidence type="ECO:0000256" key="5">
    <source>
        <dbReference type="PROSITE-ProRule" id="PRU00723"/>
    </source>
</evidence>
<evidence type="ECO:0000256" key="1">
    <source>
        <dbReference type="ARBA" id="ARBA00022723"/>
    </source>
</evidence>
<dbReference type="KEGG" id="cin:778873"/>
<dbReference type="InterPro" id="IPR045877">
    <property type="entry name" value="ZFP36-like"/>
</dbReference>
<gene>
    <name evidence="8" type="primary">Ci-ZF(C3H)-14</name>
    <name evidence="9" type="synonym">zf(c3h)-14</name>
</gene>
<dbReference type="Ensembl" id="ENSCINT00000034871.1">
    <property type="protein sequence ID" value="ENSCINP00000033306.1"/>
    <property type="gene ID" value="ENSCING00000023848.1"/>
</dbReference>
<dbReference type="InterPro" id="IPR036855">
    <property type="entry name" value="Znf_CCCH_sf"/>
</dbReference>
<dbReference type="GO" id="GO:0010468">
    <property type="term" value="P:regulation of gene expression"/>
    <property type="evidence" value="ECO:0007669"/>
    <property type="project" value="UniProtKB-ARBA"/>
</dbReference>
<evidence type="ECO:0000313" key="8">
    <source>
        <dbReference type="EMBL" id="BAE93310.1"/>
    </source>
</evidence>
<evidence type="ECO:0000256" key="4">
    <source>
        <dbReference type="ARBA" id="ARBA00022833"/>
    </source>
</evidence>
<evidence type="ECO:0000313" key="9">
    <source>
        <dbReference type="Ensembl" id="ENSCINP00000033306.1"/>
    </source>
</evidence>
<dbReference type="Pfam" id="PF00642">
    <property type="entry name" value="zf-CCCH"/>
    <property type="match status" value="3"/>
</dbReference>
<dbReference type="PROSITE" id="PS50103">
    <property type="entry name" value="ZF_C3H1"/>
    <property type="match status" value="4"/>
</dbReference>
<feature type="zinc finger region" description="C3H1-type" evidence="5">
    <location>
        <begin position="191"/>
        <end position="219"/>
    </location>
</feature>